<evidence type="ECO:0000313" key="2">
    <source>
        <dbReference type="Proteomes" id="UP000325641"/>
    </source>
</evidence>
<evidence type="ECO:0000313" key="1">
    <source>
        <dbReference type="EMBL" id="QFI71209.1"/>
    </source>
</evidence>
<sequence>MAKLAEIITYVPGQHDPSHVKWCGHTFQANVAKEIKGDPDGTSSEKLNAQLIESARNNPHFVVGEGAKATRASRDKMPKDAKGYRAYFVNWLKEETFETPEDLIGRFARDRELQAKCDVGPDDFAQIGELFDPRLHELAKACDLAEAQIAAVWVNHGYNQLPW</sequence>
<reference evidence="2" key="1">
    <citation type="submission" date="2019-10" db="EMBL/GenBank/DDBJ databases">
        <title>Complete Genome Sequence of Bradyrhizobium betae type strain PL7HG1T.</title>
        <authorList>
            <person name="Bromfield E.S.P."/>
            <person name="Cloutier S."/>
        </authorList>
    </citation>
    <scope>NUCLEOTIDE SEQUENCE [LARGE SCALE GENOMIC DNA]</scope>
    <source>
        <strain evidence="2">PL7HG1</strain>
    </source>
</reference>
<dbReference type="AlphaFoldDB" id="A0A5P6NYK7"/>
<accession>A0A5P6NYK7</accession>
<dbReference type="KEGG" id="bbet:F8237_01765"/>
<dbReference type="EMBL" id="CP044543">
    <property type="protein sequence ID" value="QFI71209.1"/>
    <property type="molecule type" value="Genomic_DNA"/>
</dbReference>
<gene>
    <name evidence="1" type="ORF">F8237_01765</name>
</gene>
<name>A0A5P6NYK7_9BRAD</name>
<organism evidence="1 2">
    <name type="scientific">Bradyrhizobium betae</name>
    <dbReference type="NCBI Taxonomy" id="244734"/>
    <lineage>
        <taxon>Bacteria</taxon>
        <taxon>Pseudomonadati</taxon>
        <taxon>Pseudomonadota</taxon>
        <taxon>Alphaproteobacteria</taxon>
        <taxon>Hyphomicrobiales</taxon>
        <taxon>Nitrobacteraceae</taxon>
        <taxon>Bradyrhizobium</taxon>
    </lineage>
</organism>
<proteinExistence type="predicted"/>
<dbReference type="RefSeq" id="WP_151642119.1">
    <property type="nucleotide sequence ID" value="NZ_CP044543.1"/>
</dbReference>
<dbReference type="OrthoDB" id="8226661at2"/>
<dbReference type="Proteomes" id="UP000325641">
    <property type="component" value="Chromosome"/>
</dbReference>
<protein>
    <submittedName>
        <fullName evidence="1">Uncharacterized protein</fullName>
    </submittedName>
</protein>